<keyword evidence="8 11" id="KW-1133">Transmembrane helix</keyword>
<feature type="compositionally biased region" description="Polar residues" evidence="10">
    <location>
        <begin position="11"/>
        <end position="32"/>
    </location>
</feature>
<dbReference type="InterPro" id="IPR011527">
    <property type="entry name" value="ABC1_TM_dom"/>
</dbReference>
<feature type="transmembrane region" description="Helical" evidence="11">
    <location>
        <begin position="318"/>
        <end position="337"/>
    </location>
</feature>
<feature type="domain" description="ABC transmembrane type-1" evidence="13">
    <location>
        <begin position="57"/>
        <end position="345"/>
    </location>
</feature>
<evidence type="ECO:0000259" key="13">
    <source>
        <dbReference type="PROSITE" id="PS50929"/>
    </source>
</evidence>
<dbReference type="PROSITE" id="PS00211">
    <property type="entry name" value="ABC_TRANSPORTER_1"/>
    <property type="match status" value="4"/>
</dbReference>
<feature type="transmembrane region" description="Helical" evidence="11">
    <location>
        <begin position="766"/>
        <end position="786"/>
    </location>
</feature>
<feature type="transmembrane region" description="Helical" evidence="11">
    <location>
        <begin position="284"/>
        <end position="306"/>
    </location>
</feature>
<evidence type="ECO:0000256" key="8">
    <source>
        <dbReference type="ARBA" id="ARBA00022989"/>
    </source>
</evidence>
<feature type="region of interest" description="Disordered" evidence="10">
    <location>
        <begin position="1774"/>
        <end position="1820"/>
    </location>
</feature>
<dbReference type="GO" id="GO:0005524">
    <property type="term" value="F:ATP binding"/>
    <property type="evidence" value="ECO:0007669"/>
    <property type="project" value="UniProtKB-KW"/>
</dbReference>
<feature type="transmembrane region" description="Helical" evidence="11">
    <location>
        <begin position="53"/>
        <end position="77"/>
    </location>
</feature>
<dbReference type="CDD" id="cd18578">
    <property type="entry name" value="ABC_6TM_Pgp_ABCB1_D2_like"/>
    <property type="match status" value="2"/>
</dbReference>
<dbReference type="Pfam" id="PF00005">
    <property type="entry name" value="ABC_tran"/>
    <property type="match status" value="4"/>
</dbReference>
<dbReference type="SUPFAM" id="SSF52540">
    <property type="entry name" value="P-loop containing nucleoside triphosphate hydrolases"/>
    <property type="match status" value="4"/>
</dbReference>
<feature type="domain" description="ABC transporter" evidence="12">
    <location>
        <begin position="1535"/>
        <end position="1769"/>
    </location>
</feature>
<feature type="transmembrane region" description="Helical" evidence="11">
    <location>
        <begin position="674"/>
        <end position="702"/>
    </location>
</feature>
<feature type="domain" description="ABC transmembrane type-1" evidence="13">
    <location>
        <begin position="1885"/>
        <end position="2115"/>
    </location>
</feature>
<dbReference type="FunFam" id="1.20.1560.10:FF:000152">
    <property type="entry name" value="MDR-like ABC transporter"/>
    <property type="match status" value="2"/>
</dbReference>
<dbReference type="InterPro" id="IPR003439">
    <property type="entry name" value="ABC_transporter-like_ATP-bd"/>
</dbReference>
<feature type="transmembrane region" description="Helical" evidence="11">
    <location>
        <begin position="1298"/>
        <end position="1320"/>
    </location>
</feature>
<dbReference type="Gene3D" id="3.40.50.300">
    <property type="entry name" value="P-loop containing nucleotide triphosphate hydrolases"/>
    <property type="match status" value="4"/>
</dbReference>
<organism evidence="14">
    <name type="scientific">Oryza glumipatula</name>
    <dbReference type="NCBI Taxonomy" id="40148"/>
    <lineage>
        <taxon>Eukaryota</taxon>
        <taxon>Viridiplantae</taxon>
        <taxon>Streptophyta</taxon>
        <taxon>Embryophyta</taxon>
        <taxon>Tracheophyta</taxon>
        <taxon>Spermatophyta</taxon>
        <taxon>Magnoliopsida</taxon>
        <taxon>Liliopsida</taxon>
        <taxon>Poales</taxon>
        <taxon>Poaceae</taxon>
        <taxon>BOP clade</taxon>
        <taxon>Oryzoideae</taxon>
        <taxon>Oryzeae</taxon>
        <taxon>Oryzinae</taxon>
        <taxon>Oryza</taxon>
    </lineage>
</organism>
<feature type="transmembrane region" description="Helical" evidence="11">
    <location>
        <begin position="203"/>
        <end position="221"/>
    </location>
</feature>
<comment type="similarity">
    <text evidence="2">Belongs to the ABC transporter superfamily. ABCB family. Multidrug resistance exporter (TC 3.A.1.201) subfamily.</text>
</comment>
<dbReference type="InterPro" id="IPR003593">
    <property type="entry name" value="AAA+_ATPase"/>
</dbReference>
<protein>
    <submittedName>
        <fullName evidence="14">Uncharacterized protein</fullName>
    </submittedName>
</protein>
<evidence type="ECO:0000256" key="5">
    <source>
        <dbReference type="ARBA" id="ARBA00022737"/>
    </source>
</evidence>
<dbReference type="GO" id="GO:0090374">
    <property type="term" value="P:oligopeptide export from mitochondrion"/>
    <property type="evidence" value="ECO:0007669"/>
    <property type="project" value="TreeGrafter"/>
</dbReference>
<dbReference type="Pfam" id="PF00664">
    <property type="entry name" value="ABC_membrane"/>
    <property type="match status" value="4"/>
</dbReference>
<feature type="domain" description="ABC transporter" evidence="12">
    <location>
        <begin position="379"/>
        <end position="615"/>
    </location>
</feature>
<dbReference type="InterPro" id="IPR017871">
    <property type="entry name" value="ABC_transporter-like_CS"/>
</dbReference>
<evidence type="ECO:0000256" key="9">
    <source>
        <dbReference type="ARBA" id="ARBA00023136"/>
    </source>
</evidence>
<reference evidence="14" key="1">
    <citation type="submission" date="2015-04" db="UniProtKB">
        <authorList>
            <consortium name="EnsemblPlants"/>
        </authorList>
    </citation>
    <scope>IDENTIFICATION</scope>
</reference>
<dbReference type="PANTHER" id="PTHR43394:SF11">
    <property type="entry name" value="ATP-BINDING CASSETTE TRANSPORTER"/>
    <property type="match status" value="1"/>
</dbReference>
<feature type="transmembrane region" description="Helical" evidence="11">
    <location>
        <begin position="714"/>
        <end position="731"/>
    </location>
</feature>
<dbReference type="SUPFAM" id="SSF90123">
    <property type="entry name" value="ABC transporter transmembrane region"/>
    <property type="match status" value="4"/>
</dbReference>
<dbReference type="eggNOG" id="KOG0055">
    <property type="taxonomic scope" value="Eukaryota"/>
</dbReference>
<dbReference type="EnsemblPlants" id="OGLUM08G03160.1">
    <property type="protein sequence ID" value="OGLUM08G03160.1"/>
    <property type="gene ID" value="OGLUM08G03160"/>
</dbReference>
<evidence type="ECO:0000313" key="14">
    <source>
        <dbReference type="EnsemblPlants" id="OGLUM08G03160.1"/>
    </source>
</evidence>
<feature type="compositionally biased region" description="Polar residues" evidence="10">
    <location>
        <begin position="1793"/>
        <end position="1805"/>
    </location>
</feature>
<evidence type="ECO:0000259" key="12">
    <source>
        <dbReference type="PROSITE" id="PS50893"/>
    </source>
</evidence>
<feature type="domain" description="ABC transmembrane type-1" evidence="13">
    <location>
        <begin position="729"/>
        <end position="933"/>
    </location>
</feature>
<keyword evidence="4 11" id="KW-0812">Transmembrane</keyword>
<dbReference type="CDD" id="cd18577">
    <property type="entry name" value="ABC_6TM_Pgp_ABCB1_D1_like"/>
    <property type="match status" value="2"/>
</dbReference>
<dbReference type="PROSITE" id="PS50929">
    <property type="entry name" value="ABC_TM1F"/>
    <property type="match status" value="4"/>
</dbReference>
<dbReference type="Gramene" id="OGLUM08G03160.1">
    <property type="protein sequence ID" value="OGLUM08G03160.1"/>
    <property type="gene ID" value="OGLUM08G03160"/>
</dbReference>
<dbReference type="InterPro" id="IPR039421">
    <property type="entry name" value="Type_1_exporter"/>
</dbReference>
<sequence>MSTVHDEDHSISSSQFDEMDESNSTIPVPSESSTDEKPFPFLGLLCYADAVDWLLMALGTVGSIIHGMAFPVGYLLLGKALDAYGTNINDQEGMVHALYKVVPFVWYMAAATLPAGMVEISCWIYSSERQLARMRLAFLRSVLNQEVGAFDTDLTTAKIITGVTNHMSVIQDAIGEKLGHFVASFSTFFAGIIIAFASCWEVALLSFLVIPLILVIGATYTKQMNGISLSRNAIVSEATSIVEQTLSHIKTVFSFVGEKWAMRSFVRCMDNQYKLSKKEAVIKGIGLGLFQAVTFCSWALMVWIGAVAVTSRKATGGGTIAAIMSILFGAISITYAAPDLQTFNQAKAAGKEVFKVIKRKPSISYEKHGSVLGKVHGEIKFRRVHFAYPSRQDKPILQGFSLSIPAGKVVALVGSSGCGKSTVISLLQRFYDPTSGSIFIDGHSIKKLDLESLRRNIASVSQEPSLFSGTIKDNLRIGKMDANDDEITKAARTANVHSFISKLPNEYLTEVGERGVQLSGGQKQRIAIARAMLKDPPILLLDEATSALDSESEKLVQDALEKAMSGRTVILIAHRMSTIVNADTIVVVENGKVAQTGTHQELIEKSTFYSNVCSMQNIEKEAGKRVASSSDNVIEDEIDEVYDRRLSPKQGQQNKLEQLNSKQPKQEKDDIAKILLGSSSAAISGISKPLFGYFIMTIGVAYYDLDAKRKVSKYSLIFFTAGVITLATVLRNELGWFEKPKNGVGFLTSRIVSDTSTVKTIISDRMAVIVQCISSILIATVVSMYVNWRMGLVSWAVMPCHFIGGLIQAKAAKGFYGDSAIAHQELVSLASEAASNIRTVASFVYEDEIIKKAELSLQEPMRVTKIESMKYGVVQGISLCLWNIAHAVALWYTTVLVQRKQASFENSIRSYQIFSLTVPSITELWTLIPMVMSAIAVLNPAFEMLDRDTQIVPDRPENPSDGWLMGRTEFQDVSFNYPSRPEVTILDGFSLVIEPGQRVALVGPSGAGKSSVLALLLRFYDPQRGRVLIDNKNIKDYNLRWLRKQIGLVQQEPILFNSSIRDNISYGSEETSETEIIQAAMEANIHEFISSLPKGYDTVVGEKGSQLSGGQKQRIAIARTLLKRPAILLLDEATSALDGESERVVMSSLGAKDWKDRNEGSSKITSITVAHRLSTVINSDTIVVMERGKVVELGNHHTLITADDGVYSRLVDDEEITSPPVEEKAAAAADKKFPFFGLLRYADGLDWLLMVAGTMGSFLHGMGPSMSYYLVGKGIDVVGNNIGNREATVHELSKLIPYMWALAIITLPGGMIEITCWMYTSQRQMSRMRMAYLRSVLSQDIGAFDTDLTTANVMAGATNHMSAIQDAIGEKVGMLSMLVVPMLLMVGATYAKMMIDASMKRIALVSAATTVVEQTLSHIKTVFSFVGENSAIKSFTKCMDKQYKLSKIEAMTKGLVWVGAAAVVGRSAKGGETIAAVINILSAAIYISNAAPDLQSFSQAKAAGKEVFEVINRNPAISYESNGTVLEKVTGNIEIREVDFMYPSRVDKPILRSFSLSIPAGKVVALVGSSGCGKSTVISLVQRFYDPISGNILIDGQNIKELDLKSLRRSIGSVSQEPSLFSGTIMDNLRIGKMDGTDEEIIEIAKSANVHSFVSKLPNQYSTEVGERGVQLSGGQKQRIAIARAMLKDPPILLLDEATSALDSESEKLVQEALDGAMKGRTVILIAHRMSTIINSDKIVVVENGKVAQSGTHEELLEKSPFYSSVCSMQNLEKESGKSEERFTDQVREEQDNGSGTSNEPSSTAHEQEKSLELNPNQPKQDIRNRASAFYRMFLGTFMLEPGKILLGSTAAAISGVSKPIFAFYIMTVAIAYFDPDAKRIVANNIFQHYIYGLVGERAMNNLREALFSVILQNEIGWFEQPKNSVGFLTSRVVGDTSMIKTIISDRMSVIVQCISSILIATGLSIGVNWRMGLVAWALMPCQFIAGLVQVRSAKGFATDTSTSHRKLISLTSEAVSNIRTVASFGQEEEILKKADLSLQEPMQTSRIESIKYGVVQGVSLCLWHMTHAIALSYTIVLLDKSLATFENCVRAYQAIALTITSITELWSLIPMVISAIAILDPALDILDRETQIVPDEPKVHCEDRITGNIEFQDVSFSYPSRQDVIILDGFSLAIEPGQRVALVGPSGAGKSTIVSLLLRFYDPCRGQVLVDGKDIREYNLRFLRKQIGLVQQEPILFNLSIRENISYGNEGASETEIVEAAMEANIHEFISGLSNGYDTVVGDKGSQLSGGQKQRIAIARTILKRPVILLLDEATSALDGETEKVVMSSLAAKEWKSKEGELSNKITSITIAHRLSTVTSADVIVVMDKGEVVEMGSHETLVTTSNGVYSRLYCMQSKGMKD</sequence>
<feature type="region of interest" description="Disordered" evidence="10">
    <location>
        <begin position="646"/>
        <end position="665"/>
    </location>
</feature>
<dbReference type="Proteomes" id="UP000026961">
    <property type="component" value="Chromosome 8"/>
</dbReference>
<feature type="transmembrane region" description="Helical" evidence="11">
    <location>
        <begin position="1372"/>
        <end position="1391"/>
    </location>
</feature>
<dbReference type="SMART" id="SM00382">
    <property type="entry name" value="AAA"/>
    <property type="match status" value="4"/>
</dbReference>
<keyword evidence="6" id="KW-0547">Nucleotide-binding</keyword>
<feature type="transmembrane region" description="Helical" evidence="11">
    <location>
        <begin position="1948"/>
        <end position="1968"/>
    </location>
</feature>
<feature type="domain" description="ABC transmembrane type-1" evidence="13">
    <location>
        <begin position="1251"/>
        <end position="1456"/>
    </location>
</feature>
<name>A0A0E0AQW9_9ORYZ</name>
<evidence type="ECO:0000256" key="7">
    <source>
        <dbReference type="ARBA" id="ARBA00022840"/>
    </source>
</evidence>
<feature type="compositionally biased region" description="Basic and acidic residues" evidence="10">
    <location>
        <begin position="1"/>
        <end position="10"/>
    </location>
</feature>
<dbReference type="PANTHER" id="PTHR43394">
    <property type="entry name" value="ATP-DEPENDENT PERMEASE MDL1, MITOCHONDRIAL"/>
    <property type="match status" value="1"/>
</dbReference>
<feature type="compositionally biased region" description="Polar residues" evidence="10">
    <location>
        <begin position="649"/>
        <end position="663"/>
    </location>
</feature>
<dbReference type="InterPro" id="IPR036640">
    <property type="entry name" value="ABC1_TM_sf"/>
</dbReference>
<feature type="transmembrane region" description="Helical" evidence="11">
    <location>
        <begin position="1845"/>
        <end position="1874"/>
    </location>
</feature>
<evidence type="ECO:0000256" key="4">
    <source>
        <dbReference type="ARBA" id="ARBA00022692"/>
    </source>
</evidence>
<accession>A0A0E0AQW9</accession>
<evidence type="ECO:0000256" key="1">
    <source>
        <dbReference type="ARBA" id="ARBA00004141"/>
    </source>
</evidence>
<proteinExistence type="inferred from homology"/>
<dbReference type="NCBIfam" id="NF010167">
    <property type="entry name" value="PRK13648.1"/>
    <property type="match status" value="4"/>
</dbReference>
<comment type="subcellular location">
    <subcellularLocation>
        <location evidence="1">Membrane</location>
        <topology evidence="1">Multi-pass membrane protein</topology>
    </subcellularLocation>
</comment>
<dbReference type="GO" id="GO:0015421">
    <property type="term" value="F:ABC-type oligopeptide transporter activity"/>
    <property type="evidence" value="ECO:0007669"/>
    <property type="project" value="TreeGrafter"/>
</dbReference>
<evidence type="ECO:0000313" key="15">
    <source>
        <dbReference type="Proteomes" id="UP000026961"/>
    </source>
</evidence>
<reference evidence="14" key="2">
    <citation type="submission" date="2018-05" db="EMBL/GenBank/DDBJ databases">
        <title>OgluRS3 (Oryza glumaepatula Reference Sequence Version 3).</title>
        <authorList>
            <person name="Zhang J."/>
            <person name="Kudrna D."/>
            <person name="Lee S."/>
            <person name="Talag J."/>
            <person name="Welchert J."/>
            <person name="Wing R.A."/>
        </authorList>
    </citation>
    <scope>NUCLEOTIDE SEQUENCE [LARGE SCALE GENOMIC DNA]</scope>
</reference>
<keyword evidence="3" id="KW-0813">Transport</keyword>
<dbReference type="FunFam" id="3.40.50.300:FF:000205">
    <property type="entry name" value="ABC transporter B family member 4"/>
    <property type="match status" value="2"/>
</dbReference>
<keyword evidence="5" id="KW-0677">Repeat</keyword>
<dbReference type="HOGENOM" id="CLU_228243_0_0_1"/>
<feature type="domain" description="ABC transporter" evidence="12">
    <location>
        <begin position="968"/>
        <end position="1212"/>
    </location>
</feature>
<feature type="transmembrane region" description="Helical" evidence="11">
    <location>
        <begin position="871"/>
        <end position="893"/>
    </location>
</feature>
<keyword evidence="15" id="KW-1185">Reference proteome</keyword>
<evidence type="ECO:0000256" key="3">
    <source>
        <dbReference type="ARBA" id="ARBA00022448"/>
    </source>
</evidence>
<dbReference type="CDD" id="cd03249">
    <property type="entry name" value="ABC_MTABC3_MDL1_MDL2"/>
    <property type="match status" value="4"/>
</dbReference>
<feature type="transmembrane region" description="Helical" evidence="11">
    <location>
        <begin position="104"/>
        <end position="125"/>
    </location>
</feature>
<dbReference type="GO" id="GO:0005743">
    <property type="term" value="C:mitochondrial inner membrane"/>
    <property type="evidence" value="ECO:0007669"/>
    <property type="project" value="TreeGrafter"/>
</dbReference>
<feature type="domain" description="ABC transporter" evidence="12">
    <location>
        <begin position="2150"/>
        <end position="2395"/>
    </location>
</feature>
<dbReference type="Gene3D" id="1.20.1560.10">
    <property type="entry name" value="ABC transporter type 1, transmembrane domain"/>
    <property type="match status" value="2"/>
</dbReference>
<dbReference type="GO" id="GO:0016887">
    <property type="term" value="F:ATP hydrolysis activity"/>
    <property type="evidence" value="ECO:0007669"/>
    <property type="project" value="InterPro"/>
</dbReference>
<evidence type="ECO:0000256" key="10">
    <source>
        <dbReference type="SAM" id="MobiDB-lite"/>
    </source>
</evidence>
<keyword evidence="9 11" id="KW-0472">Membrane</keyword>
<feature type="transmembrane region" description="Helical" evidence="11">
    <location>
        <begin position="178"/>
        <end position="197"/>
    </location>
</feature>
<dbReference type="STRING" id="40148.A0A0E0AQW9"/>
<dbReference type="FunFam" id="3.40.50.300:FF:000967">
    <property type="entry name" value="ABC multidrug transporter mdr4"/>
    <property type="match status" value="2"/>
</dbReference>
<feature type="compositionally biased region" description="Basic and acidic residues" evidence="10">
    <location>
        <begin position="1774"/>
        <end position="1791"/>
    </location>
</feature>
<keyword evidence="7" id="KW-0067">ATP-binding</keyword>
<evidence type="ECO:0000256" key="11">
    <source>
        <dbReference type="SAM" id="Phobius"/>
    </source>
</evidence>
<evidence type="ECO:0000256" key="6">
    <source>
        <dbReference type="ARBA" id="ARBA00022741"/>
    </source>
</evidence>
<dbReference type="PROSITE" id="PS50893">
    <property type="entry name" value="ABC_TRANSPORTER_2"/>
    <property type="match status" value="4"/>
</dbReference>
<dbReference type="InterPro" id="IPR027417">
    <property type="entry name" value="P-loop_NTPase"/>
</dbReference>
<feature type="region of interest" description="Disordered" evidence="10">
    <location>
        <begin position="1"/>
        <end position="35"/>
    </location>
</feature>
<evidence type="ECO:0000256" key="2">
    <source>
        <dbReference type="ARBA" id="ARBA00007577"/>
    </source>
</evidence>